<keyword evidence="5" id="KW-1185">Reference proteome</keyword>
<organism evidence="5 6">
    <name type="scientific">Bicyclus anynana</name>
    <name type="common">Squinting bush brown butterfly</name>
    <dbReference type="NCBI Taxonomy" id="110368"/>
    <lineage>
        <taxon>Eukaryota</taxon>
        <taxon>Metazoa</taxon>
        <taxon>Ecdysozoa</taxon>
        <taxon>Arthropoda</taxon>
        <taxon>Hexapoda</taxon>
        <taxon>Insecta</taxon>
        <taxon>Pterygota</taxon>
        <taxon>Neoptera</taxon>
        <taxon>Endopterygota</taxon>
        <taxon>Lepidoptera</taxon>
        <taxon>Glossata</taxon>
        <taxon>Ditrysia</taxon>
        <taxon>Papilionoidea</taxon>
        <taxon>Nymphalidae</taxon>
        <taxon>Satyrinae</taxon>
        <taxon>Satyrini</taxon>
        <taxon>Mycalesina</taxon>
        <taxon>Bicyclus</taxon>
    </lineage>
</organism>
<evidence type="ECO:0000256" key="2">
    <source>
        <dbReference type="SAM" id="SignalP"/>
    </source>
</evidence>
<protein>
    <submittedName>
        <fullName evidence="6">Inter-alpha-trypsin inhibitor heavy chain H4 isoform X1</fullName>
    </submittedName>
</protein>
<dbReference type="InterPro" id="IPR050934">
    <property type="entry name" value="ITIH"/>
</dbReference>
<accession>A0ABM3LDT9</accession>
<reference evidence="6" key="2">
    <citation type="submission" date="2025-08" db="UniProtKB">
        <authorList>
            <consortium name="RefSeq"/>
        </authorList>
    </citation>
    <scope>IDENTIFICATION</scope>
</reference>
<evidence type="ECO:0000313" key="5">
    <source>
        <dbReference type="Proteomes" id="UP001652582"/>
    </source>
</evidence>
<dbReference type="SMART" id="SM00609">
    <property type="entry name" value="VIT"/>
    <property type="match status" value="1"/>
</dbReference>
<gene>
    <name evidence="6" type="primary">LOC112058420</name>
</gene>
<dbReference type="RefSeq" id="XP_052737227.1">
    <property type="nucleotide sequence ID" value="XM_052881267.1"/>
</dbReference>
<dbReference type="Pfam" id="PF08487">
    <property type="entry name" value="VIT"/>
    <property type="match status" value="1"/>
</dbReference>
<dbReference type="Pfam" id="PF13768">
    <property type="entry name" value="VWA_3"/>
    <property type="match status" value="1"/>
</dbReference>
<evidence type="ECO:0000256" key="1">
    <source>
        <dbReference type="SAM" id="MobiDB-lite"/>
    </source>
</evidence>
<name>A0ABM3LDT9_BICAN</name>
<dbReference type="SUPFAM" id="SSF53300">
    <property type="entry name" value="vWA-like"/>
    <property type="match status" value="1"/>
</dbReference>
<feature type="signal peptide" evidence="2">
    <location>
        <begin position="1"/>
        <end position="20"/>
    </location>
</feature>
<dbReference type="Proteomes" id="UP001652582">
    <property type="component" value="Chromosome 4"/>
</dbReference>
<dbReference type="PROSITE" id="PS50234">
    <property type="entry name" value="VWFA"/>
    <property type="match status" value="1"/>
</dbReference>
<feature type="chain" id="PRO_5045475236" evidence="2">
    <location>
        <begin position="21"/>
        <end position="1075"/>
    </location>
</feature>
<dbReference type="Gene3D" id="3.40.50.410">
    <property type="entry name" value="von Willebrand factor, type A domain"/>
    <property type="match status" value="1"/>
</dbReference>
<feature type="domain" description="VWFA" evidence="3">
    <location>
        <begin position="326"/>
        <end position="560"/>
    </location>
</feature>
<feature type="region of interest" description="Disordered" evidence="1">
    <location>
        <begin position="441"/>
        <end position="468"/>
    </location>
</feature>
<dbReference type="PROSITE" id="PS51468">
    <property type="entry name" value="VIT"/>
    <property type="match status" value="1"/>
</dbReference>
<proteinExistence type="predicted"/>
<evidence type="ECO:0000259" key="4">
    <source>
        <dbReference type="PROSITE" id="PS51468"/>
    </source>
</evidence>
<feature type="domain" description="VIT" evidence="4">
    <location>
        <begin position="37"/>
        <end position="166"/>
    </location>
</feature>
<dbReference type="InterPro" id="IPR002035">
    <property type="entry name" value="VWF_A"/>
</dbReference>
<keyword evidence="2" id="KW-0732">Signal</keyword>
<evidence type="ECO:0000313" key="6">
    <source>
        <dbReference type="RefSeq" id="XP_052737227.1"/>
    </source>
</evidence>
<dbReference type="PANTHER" id="PTHR10338:SF108">
    <property type="entry name" value="INTER-ALPHA-TRYPSIN INHIBITOR HEAVY CHAIN H4-LIKE PROTEIN"/>
    <property type="match status" value="1"/>
</dbReference>
<sequence length="1075" mass="119234">MKSRQLIIALCISVIASSTALPTRNELVVFRDDSSEASNLISGIFDVPTDIKITEMRVRSEIALRYACTSVVTHVRNPKKQPQEVTFRMLLPDTAFISNFTMILGGKCYKAYVREKLEAQQIYNQSVAEGLSAAHVATEARDSNHFVVSVNVQGNSTAVFDLRYEEFLVRRNGLYNHAINLNPGGPVQKMEVVVRIKESQKITKLFVPEIRSGNEVDATEKDTQNSKAEIRRGNSKREVIVTFAPDLIEQERLAEVYERKSKDKNSMEKFIGYSSDEDESEREGSTLGQFVVQYDVERSNNGEVLVNDGYFVHFLAPTSLPPLNKYVVFVLDTSGSMMGRKIDQLRSAMAAILSDLNPNDYFNIVEFNSVVTVHELKEADDAQSAWYSNSALVPPARATPENIDKAKVIVSELDVSGVTDIHSALEMAFNLVRQEIAQEDGKELPNGDTGPSDTDTNGSPSETDTNVDEVANIEKDLERMVIFLTDGDANEGETSAARIVTSITRKNSGHKRASLYTLAFGEEANRVFLRELSLRNEGFMRQIYVAADAALQLYDFYRQVSSPLLSHVQFQYPRRQIKEGSVSRTQFRSINAGSEVAVVGQIAEDVNEITPTVRGVRSSGDGSGRKTYKSNPIVAVNNTTDEHLPLERLWAYLTIRQLLDQHEADHNYSNDENSPGQKALNIALQYAFVTPLTSLVVVRPDEKGANEMRSRYEYAPRSPPIMAPVVPEATLHTSNEYASDGFSAFPMSAALVPGNTMKTYSVDRHFVGPTLRAGGVGRIPKSYAHTLNTASRASTARFTAISDHSNPTGSVVVITSSRVNNRFFNDHRYSQHRHNIGDQFERPQDSIIFSPGRMITAPGPERIATAVKTVPDVTLTTGGRFNSMTERNYVTTPPYMESNSGAGSISLNIPEIDEQHKIIGGNSYGNHQNGPFAKGENGNYQARHFGGRDYRIGGYEINESPVALEKNEVSSEQRMSDWNKLYNSMGPVVMLKTNSTRVFLKLIEDGPPPETAGGDEECSNAIAVDEHVDEDSVCVYITRCYDMTDIIANEDYIKSYCVINDGYAGVCCPRSLVYD</sequence>
<dbReference type="GeneID" id="112058420"/>
<feature type="compositionally biased region" description="Polar residues" evidence="1">
    <location>
        <begin position="449"/>
        <end position="464"/>
    </location>
</feature>
<dbReference type="Pfam" id="PF13519">
    <property type="entry name" value="VWA_2"/>
    <property type="match status" value="1"/>
</dbReference>
<dbReference type="PANTHER" id="PTHR10338">
    <property type="entry name" value="INTER-ALPHA-TRYPSIN INHIBITOR HEAVY CHAIN FAMILY MEMBER"/>
    <property type="match status" value="1"/>
</dbReference>
<reference evidence="6" key="1">
    <citation type="journal article" date="2017" name="BMC Genomics">
        <title>Wound healing, calcium signaling, and other novel pathways are associated with the formation of butterfly eyespots.</title>
        <authorList>
            <person name="Ozsu N."/>
            <person name="Monteiro A."/>
        </authorList>
    </citation>
    <scope>NUCLEOTIDE SEQUENCE</scope>
</reference>
<dbReference type="InterPro" id="IPR013694">
    <property type="entry name" value="VIT"/>
</dbReference>
<dbReference type="SMART" id="SM00327">
    <property type="entry name" value="VWA"/>
    <property type="match status" value="1"/>
</dbReference>
<evidence type="ECO:0000259" key="3">
    <source>
        <dbReference type="PROSITE" id="PS50234"/>
    </source>
</evidence>
<dbReference type="InterPro" id="IPR036465">
    <property type="entry name" value="vWFA_dom_sf"/>
</dbReference>